<accession>A0ABQ1Y3Q9</accession>
<reference evidence="9" key="1">
    <citation type="journal article" date="2019" name="Int. J. Syst. Evol. Microbiol.">
        <title>The Global Catalogue of Microorganisms (GCM) 10K type strain sequencing project: providing services to taxonomists for standard genome sequencing and annotation.</title>
        <authorList>
            <consortium name="The Broad Institute Genomics Platform"/>
            <consortium name="The Broad Institute Genome Sequencing Center for Infectious Disease"/>
            <person name="Wu L."/>
            <person name="Ma J."/>
        </authorList>
    </citation>
    <scope>NUCLEOTIDE SEQUENCE [LARGE SCALE GENOMIC DNA]</scope>
    <source>
        <strain evidence="9">CGMCC 1.12769</strain>
    </source>
</reference>
<evidence type="ECO:0000313" key="8">
    <source>
        <dbReference type="EMBL" id="GGH11265.1"/>
    </source>
</evidence>
<evidence type="ECO:0000313" key="9">
    <source>
        <dbReference type="Proteomes" id="UP000659344"/>
    </source>
</evidence>
<organism evidence="8 9">
    <name type="scientific">Paenibacillus segetis</name>
    <dbReference type="NCBI Taxonomy" id="1325360"/>
    <lineage>
        <taxon>Bacteria</taxon>
        <taxon>Bacillati</taxon>
        <taxon>Bacillota</taxon>
        <taxon>Bacilli</taxon>
        <taxon>Bacillales</taxon>
        <taxon>Paenibacillaceae</taxon>
        <taxon>Paenibacillus</taxon>
    </lineage>
</organism>
<evidence type="ECO:0000256" key="1">
    <source>
        <dbReference type="ARBA" id="ARBA00004651"/>
    </source>
</evidence>
<dbReference type="SUPFAM" id="SSF103473">
    <property type="entry name" value="MFS general substrate transporter"/>
    <property type="match status" value="1"/>
</dbReference>
<keyword evidence="3 6" id="KW-0812">Transmembrane</keyword>
<protein>
    <submittedName>
        <fullName evidence="8">Tetracycline resistance MFS efflux pump</fullName>
    </submittedName>
</protein>
<comment type="caution">
    <text evidence="8">The sequence shown here is derived from an EMBL/GenBank/DDBJ whole genome shotgun (WGS) entry which is preliminary data.</text>
</comment>
<feature type="transmembrane region" description="Helical" evidence="6">
    <location>
        <begin position="176"/>
        <end position="196"/>
    </location>
</feature>
<feature type="transmembrane region" description="Helical" evidence="6">
    <location>
        <begin position="262"/>
        <end position="284"/>
    </location>
</feature>
<dbReference type="InterPro" id="IPR001958">
    <property type="entry name" value="Tet-R_TetA/multi-R_MdtG-like"/>
</dbReference>
<dbReference type="Gene3D" id="1.20.1250.20">
    <property type="entry name" value="MFS general substrate transporter like domains"/>
    <property type="match status" value="1"/>
</dbReference>
<dbReference type="PANTHER" id="PTHR23504">
    <property type="entry name" value="MAJOR FACILITATOR SUPERFAMILY DOMAIN-CONTAINING PROTEIN 10"/>
    <property type="match status" value="1"/>
</dbReference>
<sequence length="411" mass="44567">MSIFRSHNEQNTEQTVDKHALIFGLISVFLCGIGFSIITPVVPFLVQPYTSNPGEQAIVVTMLTSAYAACVFFAAPVLGALSDKYGRRPLLLVCLLGSAIGYFVFGIGGALWVLFVGRIIEGITGGSISTIFAYFADIIPPQQRTKYFGWLSAVVGVGTVIGPTLGGLLAKFGYAVPMYFGAIITLLNVVYGYFLMPESLDKKNRLKEITILRLNPFTQLASLLSMKNLKWLLISAFLLWIPNGSLQAVFSQFTMDTFSWKPTIIGLMFSIMGFLDIISQGFIMPKLLLKLSDQQIAILGMASEIIGYSLIALSALFTFYPFLIVGMVIFAFGDSIFGPSFNGMLSKSVDSSEQGRIQGGSQSIQALARMIGPIIGGQIYVSLGHSAPAFMGMILVAAAIPVLYKRTHVSM</sequence>
<evidence type="ECO:0000256" key="3">
    <source>
        <dbReference type="ARBA" id="ARBA00022692"/>
    </source>
</evidence>
<gene>
    <name evidence="8" type="ORF">GCM10008013_02980</name>
</gene>
<dbReference type="Pfam" id="PF07690">
    <property type="entry name" value="MFS_1"/>
    <property type="match status" value="1"/>
</dbReference>
<dbReference type="RefSeq" id="WP_188535129.1">
    <property type="nucleotide sequence ID" value="NZ_BMFT01000001.1"/>
</dbReference>
<feature type="transmembrane region" description="Helical" evidence="6">
    <location>
        <begin position="57"/>
        <end position="78"/>
    </location>
</feature>
<comment type="subcellular location">
    <subcellularLocation>
        <location evidence="1">Cell membrane</location>
        <topology evidence="1">Multi-pass membrane protein</topology>
    </subcellularLocation>
</comment>
<feature type="transmembrane region" description="Helical" evidence="6">
    <location>
        <begin position="90"/>
        <end position="113"/>
    </location>
</feature>
<keyword evidence="9" id="KW-1185">Reference proteome</keyword>
<evidence type="ECO:0000256" key="4">
    <source>
        <dbReference type="ARBA" id="ARBA00022989"/>
    </source>
</evidence>
<feature type="transmembrane region" description="Helical" evidence="6">
    <location>
        <begin position="21"/>
        <end position="45"/>
    </location>
</feature>
<keyword evidence="5 6" id="KW-0472">Membrane</keyword>
<feature type="transmembrane region" description="Helical" evidence="6">
    <location>
        <begin position="119"/>
        <end position="136"/>
    </location>
</feature>
<keyword evidence="2" id="KW-0813">Transport</keyword>
<feature type="transmembrane region" description="Helical" evidence="6">
    <location>
        <begin position="231"/>
        <end position="250"/>
    </location>
</feature>
<evidence type="ECO:0000259" key="7">
    <source>
        <dbReference type="PROSITE" id="PS50850"/>
    </source>
</evidence>
<keyword evidence="4 6" id="KW-1133">Transmembrane helix</keyword>
<evidence type="ECO:0000256" key="5">
    <source>
        <dbReference type="ARBA" id="ARBA00023136"/>
    </source>
</evidence>
<dbReference type="CDD" id="cd17330">
    <property type="entry name" value="MFS_SLC46_TetA_like"/>
    <property type="match status" value="1"/>
</dbReference>
<dbReference type="InterPro" id="IPR011701">
    <property type="entry name" value="MFS"/>
</dbReference>
<feature type="transmembrane region" description="Helical" evidence="6">
    <location>
        <begin position="148"/>
        <end position="170"/>
    </location>
</feature>
<dbReference type="Proteomes" id="UP000659344">
    <property type="component" value="Unassembled WGS sequence"/>
</dbReference>
<proteinExistence type="predicted"/>
<dbReference type="InterPro" id="IPR020846">
    <property type="entry name" value="MFS_dom"/>
</dbReference>
<feature type="transmembrane region" description="Helical" evidence="6">
    <location>
        <begin position="387"/>
        <end position="404"/>
    </location>
</feature>
<dbReference type="InterPro" id="IPR036259">
    <property type="entry name" value="MFS_trans_sf"/>
</dbReference>
<dbReference type="PRINTS" id="PR01035">
    <property type="entry name" value="TCRTETA"/>
</dbReference>
<dbReference type="PANTHER" id="PTHR23504:SF15">
    <property type="entry name" value="MAJOR FACILITATOR SUPERFAMILY (MFS) PROFILE DOMAIN-CONTAINING PROTEIN"/>
    <property type="match status" value="1"/>
</dbReference>
<name>A0ABQ1Y3Q9_9BACL</name>
<feature type="domain" description="Major facilitator superfamily (MFS) profile" evidence="7">
    <location>
        <begin position="20"/>
        <end position="410"/>
    </location>
</feature>
<evidence type="ECO:0000256" key="2">
    <source>
        <dbReference type="ARBA" id="ARBA00022448"/>
    </source>
</evidence>
<evidence type="ECO:0000256" key="6">
    <source>
        <dbReference type="SAM" id="Phobius"/>
    </source>
</evidence>
<dbReference type="EMBL" id="BMFT01000001">
    <property type="protein sequence ID" value="GGH11265.1"/>
    <property type="molecule type" value="Genomic_DNA"/>
</dbReference>
<dbReference type="PROSITE" id="PS50850">
    <property type="entry name" value="MFS"/>
    <property type="match status" value="1"/>
</dbReference>